<keyword evidence="9" id="KW-0408">Iron</keyword>
<name>A0A8J2RQ95_9CRUS</name>
<dbReference type="Pfam" id="PF19298">
    <property type="entry name" value="KshA_C"/>
    <property type="match status" value="1"/>
</dbReference>
<dbReference type="GO" id="GO:0005737">
    <property type="term" value="C:cytoplasm"/>
    <property type="evidence" value="ECO:0007669"/>
    <property type="project" value="TreeGrafter"/>
</dbReference>
<evidence type="ECO:0000256" key="13">
    <source>
        <dbReference type="ARBA" id="ARBA00025729"/>
    </source>
</evidence>
<evidence type="ECO:0000256" key="4">
    <source>
        <dbReference type="ARBA" id="ARBA00022692"/>
    </source>
</evidence>
<dbReference type="Pfam" id="PF00355">
    <property type="entry name" value="Rieske"/>
    <property type="match status" value="1"/>
</dbReference>
<dbReference type="GO" id="GO:0046872">
    <property type="term" value="F:metal ion binding"/>
    <property type="evidence" value="ECO:0007669"/>
    <property type="project" value="UniProtKB-KW"/>
</dbReference>
<evidence type="ECO:0000256" key="10">
    <source>
        <dbReference type="ARBA" id="ARBA00023014"/>
    </source>
</evidence>
<evidence type="ECO:0000256" key="9">
    <source>
        <dbReference type="ARBA" id="ARBA00023004"/>
    </source>
</evidence>
<dbReference type="GO" id="GO:0016020">
    <property type="term" value="C:membrane"/>
    <property type="evidence" value="ECO:0007669"/>
    <property type="project" value="UniProtKB-SubCell"/>
</dbReference>
<keyword evidence="5" id="KW-0001">2Fe-2S</keyword>
<dbReference type="InterPro" id="IPR036922">
    <property type="entry name" value="Rieske_2Fe-2S_sf"/>
</dbReference>
<dbReference type="UniPathway" id="UPA01020"/>
<evidence type="ECO:0000256" key="15">
    <source>
        <dbReference type="ARBA" id="ARBA00047853"/>
    </source>
</evidence>
<dbReference type="Gene3D" id="3.90.380.10">
    <property type="entry name" value="Naphthalene 1,2-dioxygenase Alpha Subunit, Chain A, domain 1"/>
    <property type="match status" value="1"/>
</dbReference>
<dbReference type="OrthoDB" id="426882at2759"/>
<evidence type="ECO:0000256" key="2">
    <source>
        <dbReference type="ARBA" id="ARBA00004370"/>
    </source>
</evidence>
<evidence type="ECO:0000256" key="7">
    <source>
        <dbReference type="ARBA" id="ARBA00022989"/>
    </source>
</evidence>
<comment type="caution">
    <text evidence="19">The sequence shown here is derived from an EMBL/GenBank/DDBJ whole genome shotgun (WGS) entry which is preliminary data.</text>
</comment>
<dbReference type="SUPFAM" id="SSF55961">
    <property type="entry name" value="Bet v1-like"/>
    <property type="match status" value="1"/>
</dbReference>
<comment type="subcellular location">
    <subcellularLocation>
        <location evidence="2">Membrane</location>
    </subcellularLocation>
</comment>
<dbReference type="PANTHER" id="PTHR21266:SF32">
    <property type="entry name" value="CHOLESTEROL 7-DESATURASE NVD"/>
    <property type="match status" value="1"/>
</dbReference>
<dbReference type="AlphaFoldDB" id="A0A8J2RQ95"/>
<evidence type="ECO:0000313" key="19">
    <source>
        <dbReference type="EMBL" id="CAH0103109.1"/>
    </source>
</evidence>
<dbReference type="PROSITE" id="PS51296">
    <property type="entry name" value="RIESKE"/>
    <property type="match status" value="1"/>
</dbReference>
<feature type="domain" description="Rieske" evidence="18">
    <location>
        <begin position="106"/>
        <end position="210"/>
    </location>
</feature>
<evidence type="ECO:0000259" key="18">
    <source>
        <dbReference type="PROSITE" id="PS51296"/>
    </source>
</evidence>
<dbReference type="GO" id="GO:0051537">
    <property type="term" value="F:2 iron, 2 sulfur cluster binding"/>
    <property type="evidence" value="ECO:0007669"/>
    <property type="project" value="UniProtKB-KW"/>
</dbReference>
<evidence type="ECO:0000256" key="6">
    <source>
        <dbReference type="ARBA" id="ARBA00022723"/>
    </source>
</evidence>
<evidence type="ECO:0000256" key="5">
    <source>
        <dbReference type="ARBA" id="ARBA00022714"/>
    </source>
</evidence>
<comment type="pathway">
    <text evidence="3">Hormone biosynthesis.</text>
</comment>
<keyword evidence="6" id="KW-0479">Metal-binding</keyword>
<dbReference type="PANTHER" id="PTHR21266">
    <property type="entry name" value="IRON-SULFUR DOMAIN CONTAINING PROTEIN"/>
    <property type="match status" value="1"/>
</dbReference>
<comment type="pathway">
    <text evidence="12">Steroid hormone biosynthesis; dafachronic acid biosynthesis.</text>
</comment>
<feature type="transmembrane region" description="Helical" evidence="17">
    <location>
        <begin position="33"/>
        <end position="53"/>
    </location>
</feature>
<gene>
    <name evidence="19" type="ORF">DGAL_LOCUS5643</name>
</gene>
<comment type="catalytic activity">
    <reaction evidence="16">
        <text>cholesterol + NADPH + O2 + H(+) = 7-dehydrocholesterol + NADP(+) + 2 H2O</text>
        <dbReference type="Rhea" id="RHEA:45024"/>
        <dbReference type="ChEBI" id="CHEBI:15377"/>
        <dbReference type="ChEBI" id="CHEBI:15378"/>
        <dbReference type="ChEBI" id="CHEBI:15379"/>
        <dbReference type="ChEBI" id="CHEBI:16113"/>
        <dbReference type="ChEBI" id="CHEBI:17759"/>
        <dbReference type="ChEBI" id="CHEBI:57783"/>
        <dbReference type="ChEBI" id="CHEBI:58349"/>
        <dbReference type="EC" id="1.14.19.21"/>
    </reaction>
    <physiologicalReaction direction="left-to-right" evidence="16">
        <dbReference type="Rhea" id="RHEA:45025"/>
    </physiologicalReaction>
</comment>
<dbReference type="InterPro" id="IPR045605">
    <property type="entry name" value="KshA-like_C"/>
</dbReference>
<evidence type="ECO:0000256" key="1">
    <source>
        <dbReference type="ARBA" id="ARBA00001962"/>
    </source>
</evidence>
<evidence type="ECO:0000256" key="8">
    <source>
        <dbReference type="ARBA" id="ARBA00023002"/>
    </source>
</evidence>
<evidence type="ECO:0000313" key="20">
    <source>
        <dbReference type="Proteomes" id="UP000789390"/>
    </source>
</evidence>
<organism evidence="19 20">
    <name type="scientific">Daphnia galeata</name>
    <dbReference type="NCBI Taxonomy" id="27404"/>
    <lineage>
        <taxon>Eukaryota</taxon>
        <taxon>Metazoa</taxon>
        <taxon>Ecdysozoa</taxon>
        <taxon>Arthropoda</taxon>
        <taxon>Crustacea</taxon>
        <taxon>Branchiopoda</taxon>
        <taxon>Diplostraca</taxon>
        <taxon>Cladocera</taxon>
        <taxon>Anomopoda</taxon>
        <taxon>Daphniidae</taxon>
        <taxon>Daphnia</taxon>
    </lineage>
</organism>
<comment type="similarity">
    <text evidence="13">Belongs to the cholesterol 7-desaturase family.</text>
</comment>
<evidence type="ECO:0000256" key="14">
    <source>
        <dbReference type="ARBA" id="ARBA00026095"/>
    </source>
</evidence>
<dbReference type="SUPFAM" id="SSF50022">
    <property type="entry name" value="ISP domain"/>
    <property type="match status" value="1"/>
</dbReference>
<keyword evidence="7 17" id="KW-1133">Transmembrane helix</keyword>
<dbReference type="InterPro" id="IPR017941">
    <property type="entry name" value="Rieske_2Fe-2S"/>
</dbReference>
<proteinExistence type="inferred from homology"/>
<keyword evidence="11 17" id="KW-0472">Membrane</keyword>
<dbReference type="CDD" id="cd03469">
    <property type="entry name" value="Rieske_RO_Alpha_N"/>
    <property type="match status" value="1"/>
</dbReference>
<evidence type="ECO:0000256" key="11">
    <source>
        <dbReference type="ARBA" id="ARBA00023136"/>
    </source>
</evidence>
<dbReference type="GO" id="GO:0170056">
    <property type="term" value="F:cholesterol 7-desaturase [NAD(P)H] activity"/>
    <property type="evidence" value="ECO:0007669"/>
    <property type="project" value="UniProtKB-EC"/>
</dbReference>
<evidence type="ECO:0000256" key="3">
    <source>
        <dbReference type="ARBA" id="ARBA00004972"/>
    </source>
</evidence>
<evidence type="ECO:0000256" key="17">
    <source>
        <dbReference type="SAM" id="Phobius"/>
    </source>
</evidence>
<evidence type="ECO:0000256" key="16">
    <source>
        <dbReference type="ARBA" id="ARBA00049548"/>
    </source>
</evidence>
<keyword evidence="20" id="KW-1185">Reference proteome</keyword>
<sequence>MTESTFWSSDMSSSLVDFLLNSFKAQQDKTTTLIQITCTVVAIVLLWLLHYVLFKPLNRIRDLCDTGYQDQMRWDRYGKTKRQLANEARRNKKVGDVPPVYPNGWFALCESDDLKAGQVLSIKALDENLAVFRTEDGQVCVLDAYCPHLGAHLGIGGRVVNDCIECPFHGWQFSGHDGKCTSIPYSKGKIPPSAQVKKWPCHEVNGFVFFWYHAEEEKSLEPEWTVPELDVISSGRWQYRGRTEYQVNVHIQEIPENGADVAHLAHLHGPSMLGGSDLTSIDRKKSDGESMPILHHHWQVGWKGPEHGDADWHVAVTTIKHDLRLFGRIPFILMDVEAKQIGPGLVHLTIGTSLGRCVLLQTVTPIAPFTQRVLHRLYASPTVVAPYAKLILWGEAIQFERDVAVWNHKTYIRHPVIVSEDRTISKHRRWFQQFYSENSPRIETIMENRKGSLDW</sequence>
<reference evidence="19" key="1">
    <citation type="submission" date="2021-11" db="EMBL/GenBank/DDBJ databases">
        <authorList>
            <person name="Schell T."/>
        </authorList>
    </citation>
    <scope>NUCLEOTIDE SEQUENCE</scope>
    <source>
        <strain evidence="19">M5</strain>
    </source>
</reference>
<protein>
    <recommendedName>
        <fullName evidence="14">cholesterol 7-desaturase</fullName>
        <ecNumber evidence="14">1.14.19.21</ecNumber>
    </recommendedName>
</protein>
<evidence type="ECO:0000256" key="12">
    <source>
        <dbReference type="ARBA" id="ARBA00025712"/>
    </source>
</evidence>
<dbReference type="Gene3D" id="2.102.10.10">
    <property type="entry name" value="Rieske [2Fe-2S] iron-sulphur domain"/>
    <property type="match status" value="1"/>
</dbReference>
<dbReference type="GO" id="GO:0008203">
    <property type="term" value="P:cholesterol metabolic process"/>
    <property type="evidence" value="ECO:0007669"/>
    <property type="project" value="InterPro"/>
</dbReference>
<keyword evidence="10" id="KW-0411">Iron-sulfur</keyword>
<keyword evidence="4 17" id="KW-0812">Transmembrane</keyword>
<comment type="cofactor">
    <cofactor evidence="1">
        <name>Fe cation</name>
        <dbReference type="ChEBI" id="CHEBI:24875"/>
    </cofactor>
</comment>
<comment type="catalytic activity">
    <reaction evidence="15">
        <text>cholesterol + NADH + O2 + H(+) = 7-dehydrocholesterol + NAD(+) + 2 H2O</text>
        <dbReference type="Rhea" id="RHEA:51644"/>
        <dbReference type="ChEBI" id="CHEBI:15377"/>
        <dbReference type="ChEBI" id="CHEBI:15378"/>
        <dbReference type="ChEBI" id="CHEBI:15379"/>
        <dbReference type="ChEBI" id="CHEBI:16113"/>
        <dbReference type="ChEBI" id="CHEBI:17759"/>
        <dbReference type="ChEBI" id="CHEBI:57540"/>
        <dbReference type="ChEBI" id="CHEBI:57945"/>
        <dbReference type="EC" id="1.14.19.21"/>
    </reaction>
    <physiologicalReaction direction="left-to-right" evidence="15">
        <dbReference type="Rhea" id="RHEA:51645"/>
    </physiologicalReaction>
</comment>
<dbReference type="EMBL" id="CAKKLH010000101">
    <property type="protein sequence ID" value="CAH0103109.1"/>
    <property type="molecule type" value="Genomic_DNA"/>
</dbReference>
<dbReference type="EC" id="1.14.19.21" evidence="14"/>
<dbReference type="InterPro" id="IPR050584">
    <property type="entry name" value="Cholesterol_7-desaturase"/>
</dbReference>
<dbReference type="Proteomes" id="UP000789390">
    <property type="component" value="Unassembled WGS sequence"/>
</dbReference>
<keyword evidence="8" id="KW-0560">Oxidoreductase</keyword>
<accession>A0A8J2RQ95</accession>